<sequence>MAATQAFAAPPLACEMRNSPLVFTVTDKAVYMRTGEKSAHPARQSPSARSRLARVWLLQEPPSAHMLLVSEGTCQTDYGTFPLSVSLNTLGPRPTLRLLHHRGVI</sequence>
<reference evidence="1" key="1">
    <citation type="journal article" date="2023" name="Science">
        <title>Genome structures resolve the early diversification of teleost fishes.</title>
        <authorList>
            <person name="Parey E."/>
            <person name="Louis A."/>
            <person name="Montfort J."/>
            <person name="Bouchez O."/>
            <person name="Roques C."/>
            <person name="Iampietro C."/>
            <person name="Lluch J."/>
            <person name="Castinel A."/>
            <person name="Donnadieu C."/>
            <person name="Desvignes T."/>
            <person name="Floi Bucao C."/>
            <person name="Jouanno E."/>
            <person name="Wen M."/>
            <person name="Mejri S."/>
            <person name="Dirks R."/>
            <person name="Jansen H."/>
            <person name="Henkel C."/>
            <person name="Chen W.J."/>
            <person name="Zahm M."/>
            <person name="Cabau C."/>
            <person name="Klopp C."/>
            <person name="Thompson A.W."/>
            <person name="Robinson-Rechavi M."/>
            <person name="Braasch I."/>
            <person name="Lecointre G."/>
            <person name="Bobe J."/>
            <person name="Postlethwait J.H."/>
            <person name="Berthelot C."/>
            <person name="Roest Crollius H."/>
            <person name="Guiguen Y."/>
        </authorList>
    </citation>
    <scope>NUCLEOTIDE SEQUENCE</scope>
    <source>
        <strain evidence="1">NC1722</strain>
    </source>
</reference>
<dbReference type="Proteomes" id="UP001221898">
    <property type="component" value="Unassembled WGS sequence"/>
</dbReference>
<dbReference type="AlphaFoldDB" id="A0AAD7VW17"/>
<name>A0AAD7VW17_9TELE</name>
<organism evidence="1 2">
    <name type="scientific">Aldrovandia affinis</name>
    <dbReference type="NCBI Taxonomy" id="143900"/>
    <lineage>
        <taxon>Eukaryota</taxon>
        <taxon>Metazoa</taxon>
        <taxon>Chordata</taxon>
        <taxon>Craniata</taxon>
        <taxon>Vertebrata</taxon>
        <taxon>Euteleostomi</taxon>
        <taxon>Actinopterygii</taxon>
        <taxon>Neopterygii</taxon>
        <taxon>Teleostei</taxon>
        <taxon>Notacanthiformes</taxon>
        <taxon>Halosauridae</taxon>
        <taxon>Aldrovandia</taxon>
    </lineage>
</organism>
<protein>
    <submittedName>
        <fullName evidence="1">Uncharacterized protein</fullName>
    </submittedName>
</protein>
<evidence type="ECO:0000313" key="2">
    <source>
        <dbReference type="Proteomes" id="UP001221898"/>
    </source>
</evidence>
<keyword evidence="2" id="KW-1185">Reference proteome</keyword>
<evidence type="ECO:0000313" key="1">
    <source>
        <dbReference type="EMBL" id="KAJ8347494.1"/>
    </source>
</evidence>
<gene>
    <name evidence="1" type="ORF">AAFF_G00191900</name>
</gene>
<comment type="caution">
    <text evidence="1">The sequence shown here is derived from an EMBL/GenBank/DDBJ whole genome shotgun (WGS) entry which is preliminary data.</text>
</comment>
<accession>A0AAD7VW17</accession>
<dbReference type="EMBL" id="JAINUG010002568">
    <property type="protein sequence ID" value="KAJ8347494.1"/>
    <property type="molecule type" value="Genomic_DNA"/>
</dbReference>
<proteinExistence type="predicted"/>